<dbReference type="SUPFAM" id="SSF52540">
    <property type="entry name" value="P-loop containing nucleoside triphosphate hydrolases"/>
    <property type="match status" value="1"/>
</dbReference>
<dbReference type="Gene3D" id="3.40.50.300">
    <property type="entry name" value="P-loop containing nucleotide triphosphate hydrolases"/>
    <property type="match status" value="1"/>
</dbReference>
<evidence type="ECO:0000256" key="1">
    <source>
        <dbReference type="SAM" id="MobiDB-lite"/>
    </source>
</evidence>
<evidence type="ECO:0000313" key="2">
    <source>
        <dbReference type="EMBL" id="CAF4436758.1"/>
    </source>
</evidence>
<organism evidence="2 3">
    <name type="scientific">Adineta steineri</name>
    <dbReference type="NCBI Taxonomy" id="433720"/>
    <lineage>
        <taxon>Eukaryota</taxon>
        <taxon>Metazoa</taxon>
        <taxon>Spiralia</taxon>
        <taxon>Gnathifera</taxon>
        <taxon>Rotifera</taxon>
        <taxon>Eurotatoria</taxon>
        <taxon>Bdelloidea</taxon>
        <taxon>Adinetida</taxon>
        <taxon>Adinetidae</taxon>
        <taxon>Adineta</taxon>
    </lineage>
</organism>
<dbReference type="AlphaFoldDB" id="A0A820RJ54"/>
<protein>
    <submittedName>
        <fullName evidence="2">Uncharacterized protein</fullName>
    </submittedName>
</protein>
<proteinExistence type="predicted"/>
<sequence length="113" mass="12489">HVGAHIFKKVIGPKGLLNSKTRLLVTHGVSHLNKCNNIIVVSHGEIVDYGLYNDLMIRSKILQDSVHSVVTSDTEQYSRQTSTTESLASMHRTSTELIHNPSENDVEHDGSTV</sequence>
<dbReference type="EMBL" id="CAJOAZ010030928">
    <property type="protein sequence ID" value="CAF4436758.1"/>
    <property type="molecule type" value="Genomic_DNA"/>
</dbReference>
<comment type="caution">
    <text evidence="2">The sequence shown here is derived from an EMBL/GenBank/DDBJ whole genome shotgun (WGS) entry which is preliminary data.</text>
</comment>
<accession>A0A820RJ54</accession>
<feature type="non-terminal residue" evidence="2">
    <location>
        <position position="113"/>
    </location>
</feature>
<gene>
    <name evidence="2" type="ORF">OXD698_LOCUS53571</name>
</gene>
<feature type="non-terminal residue" evidence="2">
    <location>
        <position position="1"/>
    </location>
</feature>
<feature type="compositionally biased region" description="Polar residues" evidence="1">
    <location>
        <begin position="72"/>
        <end position="103"/>
    </location>
</feature>
<name>A0A820RJ54_9BILA</name>
<dbReference type="Proteomes" id="UP000663844">
    <property type="component" value="Unassembled WGS sequence"/>
</dbReference>
<evidence type="ECO:0000313" key="3">
    <source>
        <dbReference type="Proteomes" id="UP000663844"/>
    </source>
</evidence>
<feature type="region of interest" description="Disordered" evidence="1">
    <location>
        <begin position="72"/>
        <end position="113"/>
    </location>
</feature>
<reference evidence="2" key="1">
    <citation type="submission" date="2021-02" db="EMBL/GenBank/DDBJ databases">
        <authorList>
            <person name="Nowell W R."/>
        </authorList>
    </citation>
    <scope>NUCLEOTIDE SEQUENCE</scope>
</reference>
<dbReference type="InterPro" id="IPR027417">
    <property type="entry name" value="P-loop_NTPase"/>
</dbReference>